<keyword evidence="9" id="KW-1185">Reference proteome</keyword>
<dbReference type="Pfam" id="PF17849">
    <property type="entry name" value="OB_Dis3"/>
    <property type="match status" value="1"/>
</dbReference>
<dbReference type="InterPro" id="IPR050180">
    <property type="entry name" value="RNR_Ribonuclease"/>
</dbReference>
<keyword evidence="1 5" id="KW-0963">Cytoplasm</keyword>
<name>A0AAV6Y3J8_9LAMI</name>
<evidence type="ECO:0000256" key="6">
    <source>
        <dbReference type="SAM" id="Phobius"/>
    </source>
</evidence>
<dbReference type="InterPro" id="IPR001900">
    <property type="entry name" value="RNase_II/R"/>
</dbReference>
<evidence type="ECO:0000256" key="1">
    <source>
        <dbReference type="ARBA" id="ARBA00022490"/>
    </source>
</evidence>
<feature type="site" description="Important for catalytic activity" evidence="5">
    <location>
        <position position="457"/>
    </location>
</feature>
<dbReference type="PANTHER" id="PTHR23355">
    <property type="entry name" value="RIBONUCLEASE"/>
    <property type="match status" value="1"/>
</dbReference>
<keyword evidence="5" id="KW-0378">Hydrolase</keyword>
<dbReference type="InterPro" id="IPR028591">
    <property type="entry name" value="DIS3L2"/>
</dbReference>
<comment type="function">
    <text evidence="5">3'-5'-exoribonuclease that specifically recognizes RNAs polyuridylated at their 3' end and mediates their degradation. Component of an exosome-independent RNA degradation pathway that mediates degradation of cytoplasmic mRNAs that have been deadenylated and subsequently uridylated at their 3'.</text>
</comment>
<keyword evidence="2 5" id="KW-0479">Metal-binding</keyword>
<dbReference type="EMBL" id="WHWC01000001">
    <property type="protein sequence ID" value="KAG8389741.1"/>
    <property type="molecule type" value="Genomic_DNA"/>
</dbReference>
<keyword evidence="3 5" id="KW-0460">Magnesium</keyword>
<dbReference type="SUPFAM" id="SSF50249">
    <property type="entry name" value="Nucleic acid-binding proteins"/>
    <property type="match status" value="3"/>
</dbReference>
<evidence type="ECO:0000256" key="4">
    <source>
        <dbReference type="ARBA" id="ARBA00022884"/>
    </source>
</evidence>
<feature type="binding site" evidence="5">
    <location>
        <position position="449"/>
    </location>
    <ligand>
        <name>Mg(2+)</name>
        <dbReference type="ChEBI" id="CHEBI:18420"/>
    </ligand>
</feature>
<evidence type="ECO:0000256" key="3">
    <source>
        <dbReference type="ARBA" id="ARBA00022842"/>
    </source>
</evidence>
<organism evidence="8 9">
    <name type="scientific">Buddleja alternifolia</name>
    <dbReference type="NCBI Taxonomy" id="168488"/>
    <lineage>
        <taxon>Eukaryota</taxon>
        <taxon>Viridiplantae</taxon>
        <taxon>Streptophyta</taxon>
        <taxon>Embryophyta</taxon>
        <taxon>Tracheophyta</taxon>
        <taxon>Spermatophyta</taxon>
        <taxon>Magnoliopsida</taxon>
        <taxon>eudicotyledons</taxon>
        <taxon>Gunneridae</taxon>
        <taxon>Pentapetalae</taxon>
        <taxon>asterids</taxon>
        <taxon>lamiids</taxon>
        <taxon>Lamiales</taxon>
        <taxon>Scrophulariaceae</taxon>
        <taxon>Buddlejeae</taxon>
        <taxon>Buddleja</taxon>
    </lineage>
</organism>
<dbReference type="FunFam" id="2.40.50.690:FF:000007">
    <property type="entry name" value="DIS3-like exonuclease 2"/>
    <property type="match status" value="1"/>
</dbReference>
<evidence type="ECO:0000313" key="8">
    <source>
        <dbReference type="EMBL" id="KAG8389741.1"/>
    </source>
</evidence>
<keyword evidence="5" id="KW-0464">Manganese</keyword>
<dbReference type="AlphaFoldDB" id="A0AAV6Y3J8"/>
<feature type="domain" description="RNB" evidence="7">
    <location>
        <begin position="437"/>
        <end position="781"/>
    </location>
</feature>
<dbReference type="GO" id="GO:0000956">
    <property type="term" value="P:nuclear-transcribed mRNA catabolic process"/>
    <property type="evidence" value="ECO:0007669"/>
    <property type="project" value="UniProtKB-UniRule"/>
</dbReference>
<keyword evidence="5" id="KW-0269">Exonuclease</keyword>
<dbReference type="PROSITE" id="PS01175">
    <property type="entry name" value="RIBONUCLEASE_II"/>
    <property type="match status" value="1"/>
</dbReference>
<gene>
    <name evidence="8" type="ORF">BUALT_Bualt01G0010200</name>
</gene>
<dbReference type="InterPro" id="IPR041505">
    <property type="entry name" value="Dis3_CSD2"/>
</dbReference>
<evidence type="ECO:0000259" key="7">
    <source>
        <dbReference type="SMART" id="SM00955"/>
    </source>
</evidence>
<dbReference type="GO" id="GO:0000175">
    <property type="term" value="F:3'-5'-RNA exonuclease activity"/>
    <property type="evidence" value="ECO:0007669"/>
    <property type="project" value="UniProtKB-UniRule"/>
</dbReference>
<keyword evidence="6" id="KW-1133">Transmembrane helix</keyword>
<dbReference type="Gene3D" id="2.40.50.700">
    <property type="match status" value="1"/>
</dbReference>
<accession>A0AAV6Y3J8</accession>
<dbReference type="InterPro" id="IPR022966">
    <property type="entry name" value="RNase_II/R_CS"/>
</dbReference>
<reference evidence="8" key="1">
    <citation type="submission" date="2019-10" db="EMBL/GenBank/DDBJ databases">
        <authorList>
            <person name="Zhang R."/>
            <person name="Pan Y."/>
            <person name="Wang J."/>
            <person name="Ma R."/>
            <person name="Yu S."/>
        </authorList>
    </citation>
    <scope>NUCLEOTIDE SEQUENCE</scope>
    <source>
        <strain evidence="8">LA-IB0</strain>
        <tissue evidence="8">Leaf</tissue>
    </source>
</reference>
<feature type="binding site" evidence="5">
    <location>
        <position position="458"/>
    </location>
    <ligand>
        <name>Mg(2+)</name>
        <dbReference type="ChEBI" id="CHEBI:18420"/>
    </ligand>
</feature>
<dbReference type="GO" id="GO:0000932">
    <property type="term" value="C:P-body"/>
    <property type="evidence" value="ECO:0007669"/>
    <property type="project" value="UniProtKB-SubCell"/>
</dbReference>
<dbReference type="GO" id="GO:1990074">
    <property type="term" value="P:polyuridylation-dependent mRNA catabolic process"/>
    <property type="evidence" value="ECO:0007669"/>
    <property type="project" value="UniProtKB-UniRule"/>
</dbReference>
<keyword evidence="4 5" id="KW-0694">RNA-binding</keyword>
<comment type="subcellular location">
    <subcellularLocation>
        <location evidence="5">Cytoplasm</location>
    </subcellularLocation>
    <subcellularLocation>
        <location evidence="5">Cytoplasm</location>
        <location evidence="5">P-body</location>
    </subcellularLocation>
</comment>
<dbReference type="InterPro" id="IPR012340">
    <property type="entry name" value="NA-bd_OB-fold"/>
</dbReference>
<dbReference type="GO" id="GO:0003723">
    <property type="term" value="F:RNA binding"/>
    <property type="evidence" value="ECO:0007669"/>
    <property type="project" value="UniProtKB-KW"/>
</dbReference>
<dbReference type="Proteomes" id="UP000826271">
    <property type="component" value="Unassembled WGS sequence"/>
</dbReference>
<keyword evidence="5" id="KW-0540">Nuclease</keyword>
<evidence type="ECO:0000256" key="5">
    <source>
        <dbReference type="HAMAP-Rule" id="MF_03045"/>
    </source>
</evidence>
<dbReference type="SMART" id="SM00955">
    <property type="entry name" value="RNB"/>
    <property type="match status" value="1"/>
</dbReference>
<comment type="similarity">
    <text evidence="5">Belongs to the RNR ribonuclease family. DIS3L2 subfamily.</text>
</comment>
<evidence type="ECO:0000313" key="9">
    <source>
        <dbReference type="Proteomes" id="UP000826271"/>
    </source>
</evidence>
<sequence>MKRKRKRKDKKSAPIPFADQLLRPFPFSLIAHPLLPLSLHIYIQIHRRSRKSKQNNPLSVCTNILSHADSYHSLLFISHSVSEICGEDSGLLRAPQLSVSEEPVRRKYFPPYWSTEAVSKGIEKGELLRAVFRVNAHIRLEAYCKIDGVQTDVLISGAVAQNRAIEGDIVVIVIDPPSLWPRIKGSIEIPNNSKSHNNCSRQQESLVQVQNSNHLVSPEDGVFYEKGSSSRTISDNGYVNGVLDYDHCNGYQPDDDNDSAISLEKLCTLISSLPSKRPTGSVVSVIKRSIRRDYVVGFLSVKQWICSRESRRKNSRKNKHQSDLNNGYIILTPTDPKFTKMTVPVRDLPESMKKRLEACDLTIETDLVAAKVVDWAEECYIPDARVTQLFGRGSDVEAQIAAILFQNGIAASEFSSEVLSCLPDIPWEVPQAELQSRRDLRNLCIFTIDPTTATDLDDALSVEKLSNGVFRVGVHIADVSYFVLPDTAIDLDAQIQSTTVYLVQRKLPMLPPMLSDNLASLNPGIDRLAFTIFWDINTTGEVLDRWIGRTIIKSCIKLSYKQAQEIIDGALDVQDSSHIVKSQPQLYGQCEWSDVIKSVKTLNEISKILRENRFKGGALSLESPKIAFSVISGRRDSIFLVEEFMLLANSTAAEVITRAYPSCALLRRHPEPNPSKLREFESFCAKHVLELDISSSANLHHSLEHILKELKNNSILFDILMSYAARPMELATYFCSSDAKDNNSTYSHYALGFPLYTHFTSPLRRYLDIMVHRMLAAAIEAEGVYLKGKRMSKEVTIRRCFTGLGFYKDELESVDAQEALSVAASKHRIPDTETLADVAAHCTEKKLAARHVKDATDKLYVWVLLKKKEILYSEARVLGLGPKFMSIYIPKLAIERRIYYDEVEGLTAEWLKATSTLILSQSIHRHSTRKRSPGRFKTLEEVALVVSPAEMELKMNEEENGESRKCVGISDVMNQETANFPLVLHLLSTVPVALHAVRGDDGPLDIVARLYISSYFH</sequence>
<dbReference type="PANTHER" id="PTHR23355:SF9">
    <property type="entry name" value="DIS3-LIKE EXONUCLEASE 2"/>
    <property type="match status" value="1"/>
</dbReference>
<evidence type="ECO:0000256" key="2">
    <source>
        <dbReference type="ARBA" id="ARBA00022723"/>
    </source>
</evidence>
<feature type="transmembrane region" description="Helical" evidence="6">
    <location>
        <begin position="21"/>
        <end position="43"/>
    </location>
</feature>
<comment type="cofactor">
    <cofactor evidence="5">
        <name>Mg(2+)</name>
        <dbReference type="ChEBI" id="CHEBI:18420"/>
    </cofactor>
    <cofactor evidence="5">
        <name>Mn(2+)</name>
        <dbReference type="ChEBI" id="CHEBI:29035"/>
    </cofactor>
</comment>
<keyword evidence="6" id="KW-0812">Transmembrane</keyword>
<dbReference type="EC" id="3.1.13.-" evidence="5"/>
<dbReference type="Gene3D" id="2.40.50.690">
    <property type="match status" value="1"/>
</dbReference>
<protein>
    <recommendedName>
        <fullName evidence="5">DIS3-like exonuclease 2</fullName>
        <ecNumber evidence="5">3.1.13.-</ecNumber>
    </recommendedName>
</protein>
<proteinExistence type="inferred from homology"/>
<dbReference type="Pfam" id="PF00773">
    <property type="entry name" value="RNB"/>
    <property type="match status" value="1"/>
</dbReference>
<dbReference type="HAMAP" id="MF_03045">
    <property type="entry name" value="DIS3L2"/>
    <property type="match status" value="1"/>
</dbReference>
<keyword evidence="6" id="KW-0472">Membrane</keyword>
<comment type="caution">
    <text evidence="8">The sequence shown here is derived from an EMBL/GenBank/DDBJ whole genome shotgun (WGS) entry which is preliminary data.</text>
</comment>
<dbReference type="GO" id="GO:0046872">
    <property type="term" value="F:metal ion binding"/>
    <property type="evidence" value="ECO:0007669"/>
    <property type="project" value="UniProtKB-KW"/>
</dbReference>